<evidence type="ECO:0000256" key="2">
    <source>
        <dbReference type="RuleBase" id="RU369002"/>
    </source>
</evidence>
<dbReference type="InterPro" id="IPR032710">
    <property type="entry name" value="NTF2-like_dom_sf"/>
</dbReference>
<keyword evidence="2" id="KW-0813">Transport</keyword>
<protein>
    <recommendedName>
        <fullName evidence="3">NTF2 domain-containing protein</fullName>
    </recommendedName>
</protein>
<dbReference type="Pfam" id="PF02136">
    <property type="entry name" value="NTF2"/>
    <property type="match status" value="1"/>
</dbReference>
<keyword evidence="1 2" id="KW-0963">Cytoplasm</keyword>
<dbReference type="InterPro" id="IPR045875">
    <property type="entry name" value="NTF2"/>
</dbReference>
<dbReference type="SUPFAM" id="SSF54427">
    <property type="entry name" value="NTF2-like"/>
    <property type="match status" value="1"/>
</dbReference>
<evidence type="ECO:0000256" key="1">
    <source>
        <dbReference type="ARBA" id="ARBA00022490"/>
    </source>
</evidence>
<dbReference type="GO" id="GO:0006606">
    <property type="term" value="P:protein import into nucleus"/>
    <property type="evidence" value="ECO:0007669"/>
    <property type="project" value="UniProtKB-ARBA"/>
</dbReference>
<dbReference type="GO" id="GO:0005737">
    <property type="term" value="C:cytoplasm"/>
    <property type="evidence" value="ECO:0007669"/>
    <property type="project" value="UniProtKB-SubCell"/>
</dbReference>
<dbReference type="InterPro" id="IPR018222">
    <property type="entry name" value="Nuclear_transport_factor_2_euk"/>
</dbReference>
<accession>A0AAW1P071</accession>
<dbReference type="Proteomes" id="UP001465755">
    <property type="component" value="Unassembled WGS sequence"/>
</dbReference>
<evidence type="ECO:0000313" key="4">
    <source>
        <dbReference type="EMBL" id="KAK9800292.1"/>
    </source>
</evidence>
<dbReference type="InterPro" id="IPR002075">
    <property type="entry name" value="NTF2_dom"/>
</dbReference>
<gene>
    <name evidence="4" type="ORF">WJX73_004891</name>
</gene>
<dbReference type="AlphaFoldDB" id="A0AAW1P071"/>
<comment type="caution">
    <text evidence="4">The sequence shown here is derived from an EMBL/GenBank/DDBJ whole genome shotgun (WGS) entry which is preliminary data.</text>
</comment>
<comment type="subcellular location">
    <subcellularLocation>
        <location evidence="2">Cytoplasm</location>
    </subcellularLocation>
    <subcellularLocation>
        <location evidence="2">Nucleus</location>
    </subcellularLocation>
</comment>
<comment type="function">
    <text evidence="2">Has a role in nuclear-cytoplasmic transport of proteins and mRNAs.</text>
</comment>
<evidence type="ECO:0000313" key="5">
    <source>
        <dbReference type="Proteomes" id="UP001465755"/>
    </source>
</evidence>
<dbReference type="FunFam" id="3.10.450.50:FF:000005">
    <property type="entry name" value="Nuclear transport factor 2"/>
    <property type="match status" value="1"/>
</dbReference>
<dbReference type="GO" id="GO:0005635">
    <property type="term" value="C:nuclear envelope"/>
    <property type="evidence" value="ECO:0007669"/>
    <property type="project" value="UniProtKB-ARBA"/>
</dbReference>
<dbReference type="PANTHER" id="PTHR12612">
    <property type="entry name" value="NUCLEAR TRANSPORT FACTOR 2"/>
    <property type="match status" value="1"/>
</dbReference>
<sequence length="120" mass="13315">MADPDQLARAFADHYYNTFDNNRAGLAPLYQEQSMLTFEGGKVMGAQAIVAKLTSLPFQQCKHHIGTTDAQPSLSGGITVFVTGTLQTEGEQHHLKYSQFFHLMPHGQSFVVTNDVFRLV</sequence>
<evidence type="ECO:0000259" key="3">
    <source>
        <dbReference type="PROSITE" id="PS50177"/>
    </source>
</evidence>
<dbReference type="Gene3D" id="3.10.450.50">
    <property type="match status" value="1"/>
</dbReference>
<reference evidence="4 5" key="1">
    <citation type="journal article" date="2024" name="Nat. Commun.">
        <title>Phylogenomics reveals the evolutionary origins of lichenization in chlorophyte algae.</title>
        <authorList>
            <person name="Puginier C."/>
            <person name="Libourel C."/>
            <person name="Otte J."/>
            <person name="Skaloud P."/>
            <person name="Haon M."/>
            <person name="Grisel S."/>
            <person name="Petersen M."/>
            <person name="Berrin J.G."/>
            <person name="Delaux P.M."/>
            <person name="Dal Grande F."/>
            <person name="Keller J."/>
        </authorList>
    </citation>
    <scope>NUCLEOTIDE SEQUENCE [LARGE SCALE GENOMIC DNA]</scope>
    <source>
        <strain evidence="4 5">SAG 2036</strain>
    </source>
</reference>
<dbReference type="GO" id="GO:0051028">
    <property type="term" value="P:mRNA transport"/>
    <property type="evidence" value="ECO:0007669"/>
    <property type="project" value="UniProtKB-UniRule"/>
</dbReference>
<organism evidence="4 5">
    <name type="scientific">Symbiochloris irregularis</name>
    <dbReference type="NCBI Taxonomy" id="706552"/>
    <lineage>
        <taxon>Eukaryota</taxon>
        <taxon>Viridiplantae</taxon>
        <taxon>Chlorophyta</taxon>
        <taxon>core chlorophytes</taxon>
        <taxon>Trebouxiophyceae</taxon>
        <taxon>Trebouxiales</taxon>
        <taxon>Trebouxiaceae</taxon>
        <taxon>Symbiochloris</taxon>
    </lineage>
</organism>
<keyword evidence="5" id="KW-1185">Reference proteome</keyword>
<keyword evidence="2" id="KW-0539">Nucleus</keyword>
<feature type="domain" description="NTF2" evidence="3">
    <location>
        <begin position="7"/>
        <end position="119"/>
    </location>
</feature>
<name>A0AAW1P071_9CHLO</name>
<dbReference type="PROSITE" id="PS50177">
    <property type="entry name" value="NTF2_DOMAIN"/>
    <property type="match status" value="1"/>
</dbReference>
<proteinExistence type="predicted"/>
<dbReference type="EMBL" id="JALJOQ010000083">
    <property type="protein sequence ID" value="KAK9800292.1"/>
    <property type="molecule type" value="Genomic_DNA"/>
</dbReference>
<keyword evidence="2" id="KW-0653">Protein transport</keyword>
<dbReference type="CDD" id="cd00780">
    <property type="entry name" value="NTF2"/>
    <property type="match status" value="1"/>
</dbReference>